<dbReference type="Proteomes" id="UP000220158">
    <property type="component" value="Chromosome 13"/>
</dbReference>
<dbReference type="GeneID" id="39738393"/>
<feature type="coiled-coil region" evidence="1">
    <location>
        <begin position="232"/>
        <end position="259"/>
    </location>
</feature>
<dbReference type="EMBL" id="LN835308">
    <property type="protein sequence ID" value="CRH04085.1"/>
    <property type="molecule type" value="Genomic_DNA"/>
</dbReference>
<dbReference type="OrthoDB" id="371139at2759"/>
<evidence type="ECO:0000256" key="1">
    <source>
        <dbReference type="SAM" id="Coils"/>
    </source>
</evidence>
<dbReference type="KEGG" id="prel:PRELSG_1345900"/>
<name>A0A1J1HIJ8_PLARL</name>
<keyword evidence="3" id="KW-1185">Reference proteome</keyword>
<protein>
    <submittedName>
        <fullName evidence="2">Uncharacterized protein</fullName>
    </submittedName>
</protein>
<organism evidence="2 3">
    <name type="scientific">Plasmodium relictum</name>
    <dbReference type="NCBI Taxonomy" id="85471"/>
    <lineage>
        <taxon>Eukaryota</taxon>
        <taxon>Sar</taxon>
        <taxon>Alveolata</taxon>
        <taxon>Apicomplexa</taxon>
        <taxon>Aconoidasida</taxon>
        <taxon>Haemosporida</taxon>
        <taxon>Plasmodiidae</taxon>
        <taxon>Plasmodium</taxon>
        <taxon>Plasmodium (Haemamoeba)</taxon>
    </lineage>
</organism>
<dbReference type="RefSeq" id="XP_028536091.1">
    <property type="nucleotide sequence ID" value="XM_028679002.1"/>
</dbReference>
<dbReference type="OMA" id="NILCHVI"/>
<evidence type="ECO:0000313" key="3">
    <source>
        <dbReference type="Proteomes" id="UP000220158"/>
    </source>
</evidence>
<accession>A0A1J1HIJ8</accession>
<dbReference type="VEuPathDB" id="PlasmoDB:PRELSG_1345900"/>
<reference evidence="2 3" key="1">
    <citation type="submission" date="2015-04" db="EMBL/GenBank/DDBJ databases">
        <authorList>
            <consortium name="Pathogen Informatics"/>
        </authorList>
    </citation>
    <scope>NUCLEOTIDE SEQUENCE [LARGE SCALE GENOMIC DNA]</scope>
    <source>
        <strain evidence="2 3">SGS1</strain>
    </source>
</reference>
<proteinExistence type="predicted"/>
<dbReference type="AlphaFoldDB" id="A0A1J1HIJ8"/>
<keyword evidence="1" id="KW-0175">Coiled coil</keyword>
<gene>
    <name evidence="2" type="ORF">PRELSG_1345900</name>
</gene>
<evidence type="ECO:0000313" key="2">
    <source>
        <dbReference type="EMBL" id="CRH04085.1"/>
    </source>
</evidence>
<sequence length="683" mass="83405">MEEKIKDIYLSLKKKNKKEWAELMEQLTKDQKRKLIFFIKKKNKNSLHKIKNIKIEKNSEKIKTKTSNNYHILVDYSNVNYNLNLKNYIARILRIYKLEDNYDFIKALHLYMNILSYIIFKKFSYECKNDEKNKNLLIFLKKLFPFEFQKFEEKYNMRWSKDFISSENINKEKISTENVKIKKEIDLMVDKKNKNDYEKEYKHNHLNEQNSDQCNIINNLKKTNIIDSNLDNSNNKENIDNKVNEVNSLEHKKEILTKHKNLNTTKKNNLELLIKTEKDDDTYDRISNEHILNNLDNYVKKEFNQEIFKNKDIKKIISNIFDEQRFEYRIRFRSIISQNLSHSEYKKFCDQREKLFKYKKKNFIKWIAKFTNINSLDLYIVNFFIFLFLDRLYLIIETYIRLNYCKYINSYEVFLEHLDEFHNFDNILNYITNIENSYPNKLDDIEKNTNIDNQFINYKNSDNFNDIYYSIIKENFKNFFLSIDLIYNIDIHYFKIKNKITFEKLIKIDITSCINDSNIYEIIQYDKNKSVDHWKAFTNFVLLQNNSNLKFQKFDCFSVFLIVRFKYYLEEFKENANIDHIYKTIKEEFDEIENYLKSESNENDFEYSHLIPIYLDLQKEVKKVCVYVCEYIKFYGNLISFVNFIQKYVNSSNIVKNEENNEKNYFDLSFFLSSYVNEHVKKE</sequence>